<proteinExistence type="predicted"/>
<accession>A0ABT8A2Z3</accession>
<keyword evidence="2" id="KW-1185">Reference proteome</keyword>
<evidence type="ECO:0008006" key="3">
    <source>
        <dbReference type="Google" id="ProtNLM"/>
    </source>
</evidence>
<reference evidence="2" key="1">
    <citation type="journal article" date="2019" name="Int. J. Syst. Evol. Microbiol.">
        <title>The Global Catalogue of Microorganisms (GCM) 10K type strain sequencing project: providing services to taxonomists for standard genome sequencing and annotation.</title>
        <authorList>
            <consortium name="The Broad Institute Genomics Platform"/>
            <consortium name="The Broad Institute Genome Sequencing Center for Infectious Disease"/>
            <person name="Wu L."/>
            <person name="Ma J."/>
        </authorList>
    </citation>
    <scope>NUCLEOTIDE SEQUENCE [LARGE SCALE GENOMIC DNA]</scope>
    <source>
        <strain evidence="2">CECT 7131</strain>
    </source>
</reference>
<dbReference type="EMBL" id="JAUFPN010000060">
    <property type="protein sequence ID" value="MDN3564105.1"/>
    <property type="molecule type" value="Genomic_DNA"/>
</dbReference>
<dbReference type="RefSeq" id="WP_290315895.1">
    <property type="nucleotide sequence ID" value="NZ_JAUFPN010000060.1"/>
</dbReference>
<evidence type="ECO:0000313" key="1">
    <source>
        <dbReference type="EMBL" id="MDN3564105.1"/>
    </source>
</evidence>
<protein>
    <recommendedName>
        <fullName evidence="3">Integrase</fullName>
    </recommendedName>
</protein>
<name>A0ABT8A2Z3_9PROT</name>
<dbReference type="Gene3D" id="1.10.443.10">
    <property type="entry name" value="Intergrase catalytic core"/>
    <property type="match status" value="1"/>
</dbReference>
<evidence type="ECO:0000313" key="2">
    <source>
        <dbReference type="Proteomes" id="UP001529369"/>
    </source>
</evidence>
<sequence>MPARLGFSADDLRRFELYFARRLRRDISFDRIDEALAERDAEQKTAVRARRAARGVAARAAEASADSHVEEMVERFASGQGGAEAIEDMIFGVSRRRDGWWSDMSDHSFLDVILDAEARRTWGVLFDRYMEYRIRRGMEDQKAPGVALRCLADYLGVALPIWCSFDELPVKPPRNPAAFRRGLFVDPKDEQMHAAGLLAYIRRRYPSADSQYSVIHHAWQFFSFIALNYEDDPEIAGSGFANPLSKEFDLPRVRGARSRGTDKLPFGRSVLPHLLLWLYAVEAWGQYVNGQGIELPYKASVGNPDDFGFIPVYWHMNRAYPIRRVPFASIRPQRGRRGASLTVLRLIIATLETGLRFQSMQWLCKRKFDQANAGKPIRDVAHLHVNTDKVGGPFDTVILPRVRALLLRERTEQDAHGIQDQEVHYEGRAHSRFAPLVPLFRDLRSGNPVRDGMYDNAWTWVLSCFQTHMLPIEPVVFLLPKPIKAEPLGRASHGGEYCPLRYERLYTPHSARSTFITRRSPFISLGDLANLVGQANARVTAHYDHPEPDSLSNKLLHADLAMLSAMPDPAPIREGPAFIKAADVNSALVRSLSSNREGAIVRFGIVALRPILESDAEGASGLDLLRTSPMSRLVFRETHVCPIGEDCSAEVIAITKAPFRCGSCPLACKSVDHLPAIVAKQRLLSERIRAGQETYRKLAARGDAAGELGELYDAIDADIQEYLGWLLAEEILEDMRIKRGASAEAIHTEEPEIIRRHLIRVVKPSSEREFILRRVVEANVYPTMATDRLRLLAGRLRKRIHAGLEPIDVPDEEEDEIAALASLITVSLKAKGANLEELALSIGKLPVGRSTRLLLDGGAVGLG</sequence>
<dbReference type="InterPro" id="IPR013762">
    <property type="entry name" value="Integrase-like_cat_sf"/>
</dbReference>
<dbReference type="Proteomes" id="UP001529369">
    <property type="component" value="Unassembled WGS sequence"/>
</dbReference>
<gene>
    <name evidence="1" type="ORF">QWZ14_06900</name>
</gene>
<comment type="caution">
    <text evidence="1">The sequence shown here is derived from an EMBL/GenBank/DDBJ whole genome shotgun (WGS) entry which is preliminary data.</text>
</comment>
<organism evidence="1 2">
    <name type="scientific">Paeniroseomonas aquatica</name>
    <dbReference type="NCBI Taxonomy" id="373043"/>
    <lineage>
        <taxon>Bacteria</taxon>
        <taxon>Pseudomonadati</taxon>
        <taxon>Pseudomonadota</taxon>
        <taxon>Alphaproteobacteria</taxon>
        <taxon>Acetobacterales</taxon>
        <taxon>Acetobacteraceae</taxon>
        <taxon>Paeniroseomonas</taxon>
    </lineage>
</organism>